<evidence type="ECO:0000256" key="4">
    <source>
        <dbReference type="ARBA" id="ARBA00022676"/>
    </source>
</evidence>
<keyword evidence="4" id="KW-0328">Glycosyltransferase</keyword>
<evidence type="ECO:0000256" key="6">
    <source>
        <dbReference type="ARBA" id="ARBA00022692"/>
    </source>
</evidence>
<dbReference type="GO" id="GO:0030428">
    <property type="term" value="C:cell septum"/>
    <property type="evidence" value="ECO:0007669"/>
    <property type="project" value="TreeGrafter"/>
</dbReference>
<feature type="transmembrane region" description="Helical" evidence="10">
    <location>
        <begin position="147"/>
        <end position="167"/>
    </location>
</feature>
<proteinExistence type="predicted"/>
<feature type="transmembrane region" description="Helical" evidence="10">
    <location>
        <begin position="179"/>
        <end position="198"/>
    </location>
</feature>
<evidence type="ECO:0000256" key="3">
    <source>
        <dbReference type="ARBA" id="ARBA00022475"/>
    </source>
</evidence>
<sequence length="271" mass="30283">MYRIKARKNRAWVPILANPDIVQEYCQNVVDTLHKKNLLLLGEDRFLSTLMLRNFPKRQMVFVPQAMCKTVVPDTSEVLFSQRRRWINSTIHNLLELVLVKDLCGIACLSMQFVVLMELIGTITLPAAIVFTFVLIISLIVSPSSAQVIPLVMLLSVLGLPAVLILLTTRKMVYVSWMLVYLLALPVWNLLLPVYAFWHFDDFSWGQTRVVAGEGKGGGAHGDKEGEFDTSAIVMRKWSEWEKEVRGGDRASVLRHGSVVGGGSVAGSWAG</sequence>
<feature type="transmembrane region" description="Helical" evidence="10">
    <location>
        <begin position="119"/>
        <end position="141"/>
    </location>
</feature>
<comment type="caution">
    <text evidence="11">The sequence shown here is derived from an EMBL/GenBank/DDBJ whole genome shotgun (WGS) entry which is preliminary data.</text>
</comment>
<evidence type="ECO:0000256" key="2">
    <source>
        <dbReference type="ARBA" id="ARBA00012543"/>
    </source>
</evidence>
<keyword evidence="9" id="KW-0325">Glycoprotein</keyword>
<dbReference type="Pfam" id="PF03142">
    <property type="entry name" value="Chitin_synth_2"/>
    <property type="match status" value="1"/>
</dbReference>
<gene>
    <name evidence="11" type="ORF">BJ554DRAFT_3004</name>
</gene>
<organism evidence="11 12">
    <name type="scientific">Olpidium bornovanus</name>
    <dbReference type="NCBI Taxonomy" id="278681"/>
    <lineage>
        <taxon>Eukaryota</taxon>
        <taxon>Fungi</taxon>
        <taxon>Fungi incertae sedis</taxon>
        <taxon>Olpidiomycota</taxon>
        <taxon>Olpidiomycotina</taxon>
        <taxon>Olpidiomycetes</taxon>
        <taxon>Olpidiales</taxon>
        <taxon>Olpidiaceae</taxon>
        <taxon>Olpidium</taxon>
    </lineage>
</organism>
<comment type="subcellular location">
    <subcellularLocation>
        <location evidence="1">Cell membrane</location>
        <topology evidence="1">Multi-pass membrane protein</topology>
    </subcellularLocation>
</comment>
<evidence type="ECO:0000313" key="11">
    <source>
        <dbReference type="EMBL" id="KAG5457079.1"/>
    </source>
</evidence>
<dbReference type="GO" id="GO:0005886">
    <property type="term" value="C:plasma membrane"/>
    <property type="evidence" value="ECO:0007669"/>
    <property type="project" value="UniProtKB-SubCell"/>
</dbReference>
<keyword evidence="12" id="KW-1185">Reference proteome</keyword>
<dbReference type="GO" id="GO:0006031">
    <property type="term" value="P:chitin biosynthetic process"/>
    <property type="evidence" value="ECO:0007669"/>
    <property type="project" value="TreeGrafter"/>
</dbReference>
<evidence type="ECO:0000256" key="10">
    <source>
        <dbReference type="SAM" id="Phobius"/>
    </source>
</evidence>
<evidence type="ECO:0000256" key="9">
    <source>
        <dbReference type="ARBA" id="ARBA00023180"/>
    </source>
</evidence>
<reference evidence="11 12" key="1">
    <citation type="journal article" name="Sci. Rep.">
        <title>Genome-scale phylogenetic analyses confirm Olpidium as the closest living zoosporic fungus to the non-flagellated, terrestrial fungi.</title>
        <authorList>
            <person name="Chang Y."/>
            <person name="Rochon D."/>
            <person name="Sekimoto S."/>
            <person name="Wang Y."/>
            <person name="Chovatia M."/>
            <person name="Sandor L."/>
            <person name="Salamov A."/>
            <person name="Grigoriev I.V."/>
            <person name="Stajich J.E."/>
            <person name="Spatafora J.W."/>
        </authorList>
    </citation>
    <scope>NUCLEOTIDE SEQUENCE [LARGE SCALE GENOMIC DNA]</scope>
    <source>
        <strain evidence="11">S191</strain>
    </source>
</reference>
<dbReference type="SUPFAM" id="SSF53448">
    <property type="entry name" value="Nucleotide-diphospho-sugar transferases"/>
    <property type="match status" value="1"/>
</dbReference>
<evidence type="ECO:0000256" key="5">
    <source>
        <dbReference type="ARBA" id="ARBA00022679"/>
    </source>
</evidence>
<keyword evidence="7 10" id="KW-1133">Transmembrane helix</keyword>
<keyword evidence="3" id="KW-1003">Cell membrane</keyword>
<dbReference type="InterPro" id="IPR004835">
    <property type="entry name" value="Chitin_synth"/>
</dbReference>
<evidence type="ECO:0000256" key="8">
    <source>
        <dbReference type="ARBA" id="ARBA00023136"/>
    </source>
</evidence>
<dbReference type="EC" id="2.4.1.16" evidence="2"/>
<protein>
    <recommendedName>
        <fullName evidence="2">chitin synthase</fullName>
        <ecNumber evidence="2">2.4.1.16</ecNumber>
    </recommendedName>
</protein>
<accession>A0A8H7ZPK7</accession>
<dbReference type="AlphaFoldDB" id="A0A8H7ZPK7"/>
<dbReference type="EMBL" id="JAEFCI010010670">
    <property type="protein sequence ID" value="KAG5457079.1"/>
    <property type="molecule type" value="Genomic_DNA"/>
</dbReference>
<dbReference type="PANTHER" id="PTHR22914:SF16">
    <property type="entry name" value="CHITIN SYNTHASE 3"/>
    <property type="match status" value="1"/>
</dbReference>
<evidence type="ECO:0000313" key="12">
    <source>
        <dbReference type="Proteomes" id="UP000673691"/>
    </source>
</evidence>
<dbReference type="InterPro" id="IPR029044">
    <property type="entry name" value="Nucleotide-diphossugar_trans"/>
</dbReference>
<evidence type="ECO:0000256" key="7">
    <source>
        <dbReference type="ARBA" id="ARBA00022989"/>
    </source>
</evidence>
<evidence type="ECO:0000256" key="1">
    <source>
        <dbReference type="ARBA" id="ARBA00004651"/>
    </source>
</evidence>
<dbReference type="OrthoDB" id="370884at2759"/>
<keyword evidence="8 10" id="KW-0472">Membrane</keyword>
<keyword evidence="6 10" id="KW-0812">Transmembrane</keyword>
<dbReference type="Proteomes" id="UP000673691">
    <property type="component" value="Unassembled WGS sequence"/>
</dbReference>
<dbReference type="GO" id="GO:0004100">
    <property type="term" value="F:chitin synthase activity"/>
    <property type="evidence" value="ECO:0007669"/>
    <property type="project" value="UniProtKB-EC"/>
</dbReference>
<keyword evidence="5" id="KW-0808">Transferase</keyword>
<name>A0A8H7ZPK7_9FUNG</name>
<dbReference type="PANTHER" id="PTHR22914">
    <property type="entry name" value="CHITIN SYNTHASE"/>
    <property type="match status" value="1"/>
</dbReference>